<dbReference type="RefSeq" id="WP_038185580.1">
    <property type="nucleotide sequence ID" value="NZ_ASQA01000028.1"/>
</dbReference>
<gene>
    <name evidence="2" type="ORF">C176_12683</name>
</gene>
<comment type="caution">
    <text evidence="2">The sequence shown here is derived from an EMBL/GenBank/DDBJ whole genome shotgun (WGS) entry which is preliminary data.</text>
</comment>
<keyword evidence="3" id="KW-1185">Reference proteome</keyword>
<accession>W4EUM1</accession>
<name>W4EUM1_9BACL</name>
<evidence type="ECO:0000313" key="3">
    <source>
        <dbReference type="Proteomes" id="UP000019062"/>
    </source>
</evidence>
<feature type="transmembrane region" description="Helical" evidence="1">
    <location>
        <begin position="38"/>
        <end position="56"/>
    </location>
</feature>
<protein>
    <submittedName>
        <fullName evidence="2">Uncharacterized protein</fullName>
    </submittedName>
</protein>
<dbReference type="Proteomes" id="UP000019062">
    <property type="component" value="Unassembled WGS sequence"/>
</dbReference>
<evidence type="ECO:0000313" key="2">
    <source>
        <dbReference type="EMBL" id="ETT84223.1"/>
    </source>
</evidence>
<dbReference type="AlphaFoldDB" id="W4EUM1"/>
<keyword evidence="1" id="KW-0812">Transmembrane</keyword>
<dbReference type="EMBL" id="ASQA01000028">
    <property type="protein sequence ID" value="ETT84223.1"/>
    <property type="molecule type" value="Genomic_DNA"/>
</dbReference>
<reference evidence="2 3" key="1">
    <citation type="journal article" date="2014" name="BMC Genomics">
        <title>Genomic comparison of sporeforming bacilli isolated from milk.</title>
        <authorList>
            <person name="Moreno Switt A.I."/>
            <person name="Andrus A.D."/>
            <person name="Ranieri M.L."/>
            <person name="Orsi R.H."/>
            <person name="Ivy R."/>
            <person name="den Bakker H.C."/>
            <person name="Martin N.H."/>
            <person name="Wiedmann M."/>
            <person name="Boor K.J."/>
        </authorList>
    </citation>
    <scope>NUCLEOTIDE SEQUENCE [LARGE SCALE GENOMIC DNA]</scope>
    <source>
        <strain evidence="2 3">FSL R5-213</strain>
    </source>
</reference>
<organism evidence="2 3">
    <name type="scientific">Viridibacillus arenosi FSL R5-213</name>
    <dbReference type="NCBI Taxonomy" id="1227360"/>
    <lineage>
        <taxon>Bacteria</taxon>
        <taxon>Bacillati</taxon>
        <taxon>Bacillota</taxon>
        <taxon>Bacilli</taxon>
        <taxon>Bacillales</taxon>
        <taxon>Caryophanaceae</taxon>
        <taxon>Viridibacillus</taxon>
    </lineage>
</organism>
<evidence type="ECO:0000256" key="1">
    <source>
        <dbReference type="SAM" id="Phobius"/>
    </source>
</evidence>
<proteinExistence type="predicted"/>
<keyword evidence="1" id="KW-0472">Membrane</keyword>
<keyword evidence="1" id="KW-1133">Transmembrane helix</keyword>
<sequence length="66" mass="7574">MKRAILACICTIFALFLIYNITQQLPILFQSTTEKKEYLFLLLRIIAILSLADTVIKLASPERESE</sequence>